<name>A0A7K1FFP7_9ACTN</name>
<keyword evidence="6 8" id="KW-0460">Magnesium</keyword>
<evidence type="ECO:0000256" key="2">
    <source>
        <dbReference type="ARBA" id="ARBA00022649"/>
    </source>
</evidence>
<comment type="similarity">
    <text evidence="7 8">Belongs to the PINc/VapC protein family.</text>
</comment>
<dbReference type="Gene3D" id="3.40.50.1010">
    <property type="entry name" value="5'-nuclease"/>
    <property type="match status" value="1"/>
</dbReference>
<dbReference type="GO" id="GO:0004540">
    <property type="term" value="F:RNA nuclease activity"/>
    <property type="evidence" value="ECO:0007669"/>
    <property type="project" value="InterPro"/>
</dbReference>
<feature type="binding site" evidence="8">
    <location>
        <position position="104"/>
    </location>
    <ligand>
        <name>Mg(2+)</name>
        <dbReference type="ChEBI" id="CHEBI:18420"/>
    </ligand>
</feature>
<keyword evidence="3 8" id="KW-0540">Nuclease</keyword>
<organism evidence="10 11">
    <name type="scientific">Nakamurella alba</name>
    <dbReference type="NCBI Taxonomy" id="2665158"/>
    <lineage>
        <taxon>Bacteria</taxon>
        <taxon>Bacillati</taxon>
        <taxon>Actinomycetota</taxon>
        <taxon>Actinomycetes</taxon>
        <taxon>Nakamurellales</taxon>
        <taxon>Nakamurellaceae</taxon>
        <taxon>Nakamurella</taxon>
    </lineage>
</organism>
<dbReference type="InterPro" id="IPR002716">
    <property type="entry name" value="PIN_dom"/>
</dbReference>
<dbReference type="InterPro" id="IPR029060">
    <property type="entry name" value="PIN-like_dom_sf"/>
</dbReference>
<dbReference type="CDD" id="cd18746">
    <property type="entry name" value="PIN_VapC4-5_FitB-like"/>
    <property type="match status" value="1"/>
</dbReference>
<sequence length="139" mass="15532">MNHLLDTNVISELRKSGSSASRAVRNWVAGMAPESLFLSVITVMEIDIGVGRVERRDPQQGKRLRAWLDERVLLAFDLRILPVDLPVARWAARSHVPDPRPERDALIAATAAVHGMVLATRNTRDFSAMPVQLFDPWSP</sequence>
<feature type="binding site" evidence="8">
    <location>
        <position position="6"/>
    </location>
    <ligand>
        <name>Mg(2+)</name>
        <dbReference type="ChEBI" id="CHEBI:18420"/>
    </ligand>
</feature>
<dbReference type="GO" id="GO:0016787">
    <property type="term" value="F:hydrolase activity"/>
    <property type="evidence" value="ECO:0007669"/>
    <property type="project" value="UniProtKB-KW"/>
</dbReference>
<protein>
    <recommendedName>
        <fullName evidence="8">Ribonuclease VapC</fullName>
        <shortName evidence="8">RNase VapC</shortName>
        <ecNumber evidence="8">3.1.-.-</ecNumber>
    </recommendedName>
    <alternativeName>
        <fullName evidence="8">Toxin VapC</fullName>
    </alternativeName>
</protein>
<keyword evidence="5 8" id="KW-0378">Hydrolase</keyword>
<evidence type="ECO:0000313" key="11">
    <source>
        <dbReference type="Proteomes" id="UP000460221"/>
    </source>
</evidence>
<dbReference type="Pfam" id="PF01850">
    <property type="entry name" value="PIN"/>
    <property type="match status" value="1"/>
</dbReference>
<dbReference type="GO" id="GO:0090729">
    <property type="term" value="F:toxin activity"/>
    <property type="evidence" value="ECO:0007669"/>
    <property type="project" value="UniProtKB-KW"/>
</dbReference>
<evidence type="ECO:0000256" key="7">
    <source>
        <dbReference type="ARBA" id="ARBA00038093"/>
    </source>
</evidence>
<dbReference type="PANTHER" id="PTHR33653:SF1">
    <property type="entry name" value="RIBONUCLEASE VAPC2"/>
    <property type="match status" value="1"/>
</dbReference>
<comment type="caution">
    <text evidence="10">The sequence shown here is derived from an EMBL/GenBank/DDBJ whole genome shotgun (WGS) entry which is preliminary data.</text>
</comment>
<dbReference type="InterPro" id="IPR050556">
    <property type="entry name" value="Type_II_TA_system_RNase"/>
</dbReference>
<dbReference type="InterPro" id="IPR022907">
    <property type="entry name" value="VapC_family"/>
</dbReference>
<accession>A0A7K1FFP7</accession>
<evidence type="ECO:0000256" key="5">
    <source>
        <dbReference type="ARBA" id="ARBA00022801"/>
    </source>
</evidence>
<reference evidence="10 11" key="1">
    <citation type="submission" date="2019-11" db="EMBL/GenBank/DDBJ databases">
        <authorList>
            <person name="Jiang L.-Q."/>
        </authorList>
    </citation>
    <scope>NUCLEOTIDE SEQUENCE [LARGE SCALE GENOMIC DNA]</scope>
    <source>
        <strain evidence="10 11">YIM 132087</strain>
    </source>
</reference>
<dbReference type="SUPFAM" id="SSF88723">
    <property type="entry name" value="PIN domain-like"/>
    <property type="match status" value="1"/>
</dbReference>
<dbReference type="AlphaFoldDB" id="A0A7K1FFP7"/>
<comment type="function">
    <text evidence="8">Toxic component of a toxin-antitoxin (TA) system. An RNase.</text>
</comment>
<dbReference type="HAMAP" id="MF_00265">
    <property type="entry name" value="VapC_Nob1"/>
    <property type="match status" value="1"/>
</dbReference>
<dbReference type="GO" id="GO:0000287">
    <property type="term" value="F:magnesium ion binding"/>
    <property type="evidence" value="ECO:0007669"/>
    <property type="project" value="UniProtKB-UniRule"/>
</dbReference>
<dbReference type="Proteomes" id="UP000460221">
    <property type="component" value="Unassembled WGS sequence"/>
</dbReference>
<keyword evidence="11" id="KW-1185">Reference proteome</keyword>
<evidence type="ECO:0000256" key="3">
    <source>
        <dbReference type="ARBA" id="ARBA00022722"/>
    </source>
</evidence>
<gene>
    <name evidence="8" type="primary">vapC</name>
    <name evidence="10" type="ORF">GIS00_02910</name>
</gene>
<keyword evidence="4 8" id="KW-0479">Metal-binding</keyword>
<evidence type="ECO:0000256" key="8">
    <source>
        <dbReference type="HAMAP-Rule" id="MF_00265"/>
    </source>
</evidence>
<feature type="domain" description="PIN" evidence="9">
    <location>
        <begin position="4"/>
        <end position="129"/>
    </location>
</feature>
<dbReference type="PANTHER" id="PTHR33653">
    <property type="entry name" value="RIBONUCLEASE VAPC2"/>
    <property type="match status" value="1"/>
</dbReference>
<dbReference type="EC" id="3.1.-.-" evidence="8"/>
<evidence type="ECO:0000256" key="4">
    <source>
        <dbReference type="ARBA" id="ARBA00022723"/>
    </source>
</evidence>
<dbReference type="RefSeq" id="WP_322097401.1">
    <property type="nucleotide sequence ID" value="NZ_WLYK01000001.1"/>
</dbReference>
<dbReference type="EMBL" id="WLYK01000001">
    <property type="protein sequence ID" value="MTD12896.1"/>
    <property type="molecule type" value="Genomic_DNA"/>
</dbReference>
<evidence type="ECO:0000256" key="1">
    <source>
        <dbReference type="ARBA" id="ARBA00001946"/>
    </source>
</evidence>
<keyword evidence="8" id="KW-0800">Toxin</keyword>
<evidence type="ECO:0000259" key="9">
    <source>
        <dbReference type="Pfam" id="PF01850"/>
    </source>
</evidence>
<proteinExistence type="inferred from homology"/>
<evidence type="ECO:0000256" key="6">
    <source>
        <dbReference type="ARBA" id="ARBA00022842"/>
    </source>
</evidence>
<keyword evidence="2 8" id="KW-1277">Toxin-antitoxin system</keyword>
<comment type="cofactor">
    <cofactor evidence="1 8">
        <name>Mg(2+)</name>
        <dbReference type="ChEBI" id="CHEBI:18420"/>
    </cofactor>
</comment>
<evidence type="ECO:0000313" key="10">
    <source>
        <dbReference type="EMBL" id="MTD12896.1"/>
    </source>
</evidence>